<dbReference type="Proteomes" id="UP000002280">
    <property type="component" value="Chromosome 1"/>
</dbReference>
<dbReference type="AlphaFoldDB" id="F6RST0"/>
<dbReference type="Pfam" id="PF13804">
    <property type="entry name" value="HERV-K_env_2"/>
    <property type="match status" value="1"/>
</dbReference>
<keyword evidence="8" id="KW-0472">Membrane</keyword>
<evidence type="ECO:0000256" key="2">
    <source>
        <dbReference type="ARBA" id="ARBA00004328"/>
    </source>
</evidence>
<evidence type="ECO:0000256" key="8">
    <source>
        <dbReference type="SAM" id="Phobius"/>
    </source>
</evidence>
<comment type="function">
    <text evidence="5">SU mediates receptor recognition.</text>
</comment>
<comment type="subcellular location">
    <subcellularLocation>
        <location evidence="1">Cell membrane</location>
        <topology evidence="1">Single-pass membrane protein</topology>
    </subcellularLocation>
    <subcellularLocation>
        <location evidence="2">Virion</location>
    </subcellularLocation>
</comment>
<reference evidence="11" key="2">
    <citation type="submission" date="2025-08" db="UniProtKB">
        <authorList>
            <consortium name="Ensembl"/>
        </authorList>
    </citation>
    <scope>IDENTIFICATION</scope>
</reference>
<feature type="transmembrane region" description="Helical" evidence="8">
    <location>
        <begin position="604"/>
        <end position="626"/>
    </location>
</feature>
<keyword evidence="12" id="KW-1185">Reference proteome</keyword>
<protein>
    <submittedName>
        <fullName evidence="11">Endogenous retrovirus group K member 7 Env polyprotein-like</fullName>
    </submittedName>
</protein>
<dbReference type="InterPro" id="IPR051255">
    <property type="entry name" value="Retroviral_env_glycoprotein"/>
</dbReference>
<dbReference type="Bgee" id="ENSMODG00000048005">
    <property type="expression patterns" value="Expressed in cerebellum and 5 other cell types or tissues"/>
</dbReference>
<feature type="domain" description="Retroviral envelope protein GP41-like" evidence="9">
    <location>
        <begin position="456"/>
        <end position="623"/>
    </location>
</feature>
<dbReference type="Ensembl" id="ENSMODT00000033306.2">
    <property type="protein sequence ID" value="ENSMODP00000031733.2"/>
    <property type="gene ID" value="ENSMODG00000048005.1"/>
</dbReference>
<dbReference type="HOGENOM" id="CLU_031096_0_0_1"/>
<dbReference type="GeneTree" id="ENSGT00940000163337"/>
<keyword evidence="8" id="KW-1133">Transmembrane helix</keyword>
<dbReference type="KEGG" id="mdo:107650563"/>
<dbReference type="InterPro" id="IPR029104">
    <property type="entry name" value="HERV-K_env"/>
</dbReference>
<dbReference type="GO" id="GO:0005886">
    <property type="term" value="C:plasma membrane"/>
    <property type="evidence" value="ECO:0007669"/>
    <property type="project" value="UniProtKB-SubCell"/>
</dbReference>
<keyword evidence="8" id="KW-0812">Transmembrane</keyword>
<sequence length="664" mass="76154">MENAGFPLSISNPGEDQIQIQRELMGGQSRAQRHMQLQTRKRSRRTTQTSPADDRASTLHRGWKTPVVNTSTPETHVTPFLMTFTIIYMIHICHAEVYWSILPKPPILRMLTWMDKPPLVFVNNTQWLPHPVLAKNIPLESEGALYNYSGSTVYPPFCISFRHSFTGNSFCVIRRTQAWIAKNATDNTYIGIGMGMIGKGYKTPRKSFKPNNPNYKNLCTNQIANFYSKLSWTDCYVLPPRRVKMPAAVSFKVYNWGPRLRCGNSEEPIRRDKHSKHEKWHIPCPTFQNLDSLLELDMASPRLAIEAGPMQDTQWKIAAATQPIYKFKVNVRNSEIHLEYDSHTHVTACVFAPYVMLVGDSLHIVQNEQGLYEIKCINCHLHQCIDSTHKNSYIAIMFQPPLMWLPVNLTETWASTPTMHVVQKAFNTILHRSKRMVLAFIGAVVSIVAMITSLTTATVALTTSIQNQGFIQEIVSNSSELWHTQQSIDLAFKDELETLKDAVFWLGKEVEALHTRITFPCHFNQTGYCITPLKYDNVSYSWHTVVEHIRGAWGRHNSTLDIIKLQQEINKLDQIVYKQEAEKIAAQWEATLTSLDPRNWFDRINLTSIGSMIIFILIIIGLLILWRKGYINRAFIRNMQPDVTLSRHPHTVSNVDIELQPINK</sequence>
<keyword evidence="3" id="KW-1003">Cell membrane</keyword>
<feature type="region of interest" description="Disordered" evidence="7">
    <location>
        <begin position="25"/>
        <end position="70"/>
    </location>
</feature>
<reference evidence="11" key="3">
    <citation type="submission" date="2025-09" db="UniProtKB">
        <authorList>
            <consortium name="Ensembl"/>
        </authorList>
    </citation>
    <scope>IDENTIFICATION</scope>
</reference>
<comment type="function">
    <text evidence="4">TM anchors the envelope heterodimer to the viral membrane through one transmembrane domain. The other hydrophobic domain, called fusion peptide, mediates fusion of the viral membrane with the target cell membrane.</text>
</comment>
<dbReference type="eggNOG" id="ENOG502SV7E">
    <property type="taxonomic scope" value="Eukaryota"/>
</dbReference>
<evidence type="ECO:0000256" key="1">
    <source>
        <dbReference type="ARBA" id="ARBA00004162"/>
    </source>
</evidence>
<name>F6RST0_MONDO</name>
<evidence type="ECO:0000256" key="4">
    <source>
        <dbReference type="ARBA" id="ARBA00037331"/>
    </source>
</evidence>
<reference evidence="11 12" key="1">
    <citation type="journal article" date="2007" name="Nature">
        <title>Genome of the marsupial Monodelphis domestica reveals innovation in non-coding sequences.</title>
        <authorList>
            <person name="Mikkelsen T.S."/>
            <person name="Wakefield M.J."/>
            <person name="Aken B."/>
            <person name="Amemiya C.T."/>
            <person name="Chang J.L."/>
            <person name="Duke S."/>
            <person name="Garber M."/>
            <person name="Gentles A.J."/>
            <person name="Goodstadt L."/>
            <person name="Heger A."/>
            <person name="Jurka J."/>
            <person name="Kamal M."/>
            <person name="Mauceli E."/>
            <person name="Searle S.M."/>
            <person name="Sharpe T."/>
            <person name="Baker M.L."/>
            <person name="Batzer M.A."/>
            <person name="Benos P.V."/>
            <person name="Belov K."/>
            <person name="Clamp M."/>
            <person name="Cook A."/>
            <person name="Cuff J."/>
            <person name="Das R."/>
            <person name="Davidow L."/>
            <person name="Deakin J.E."/>
            <person name="Fazzari M.J."/>
            <person name="Glass J.L."/>
            <person name="Grabherr M."/>
            <person name="Greally J.M."/>
            <person name="Gu W."/>
            <person name="Hore T.A."/>
            <person name="Huttley G.A."/>
            <person name="Kleber M."/>
            <person name="Jirtle R.L."/>
            <person name="Koina E."/>
            <person name="Lee J.T."/>
            <person name="Mahony S."/>
            <person name="Marra M.A."/>
            <person name="Miller R.D."/>
            <person name="Nicholls R.D."/>
            <person name="Oda M."/>
            <person name="Papenfuss A.T."/>
            <person name="Parra Z.E."/>
            <person name="Pollock D.D."/>
            <person name="Ray D.A."/>
            <person name="Schein J.E."/>
            <person name="Speed T.P."/>
            <person name="Thompson K."/>
            <person name="VandeBerg J.L."/>
            <person name="Wade C.M."/>
            <person name="Walker J.A."/>
            <person name="Waters P.D."/>
            <person name="Webber C."/>
            <person name="Weidman J.R."/>
            <person name="Xie X."/>
            <person name="Zody M.C."/>
            <person name="Baldwin J."/>
            <person name="Abdouelleil A."/>
            <person name="Abdulkadir J."/>
            <person name="Abebe A."/>
            <person name="Abera B."/>
            <person name="Abreu J."/>
            <person name="Acer S.C."/>
            <person name="Aftuck L."/>
            <person name="Alexander A."/>
            <person name="An P."/>
            <person name="Anderson E."/>
            <person name="Anderson S."/>
            <person name="Arachi H."/>
            <person name="Azer M."/>
            <person name="Bachantsang P."/>
            <person name="Barry A."/>
            <person name="Bayul T."/>
            <person name="Berlin A."/>
            <person name="Bessette D."/>
            <person name="Bloom T."/>
            <person name="Bloom T."/>
            <person name="Boguslavskiy L."/>
            <person name="Bonnet C."/>
            <person name="Boukhgalter B."/>
            <person name="Bourzgui I."/>
            <person name="Brown A."/>
            <person name="Cahill P."/>
            <person name="Channer S."/>
            <person name="Cheshatsang Y."/>
            <person name="Chuda L."/>
            <person name="Citroen M."/>
            <person name="Collymore A."/>
            <person name="Cooke P."/>
            <person name="Costello M."/>
            <person name="D'Aco K."/>
            <person name="Daza R."/>
            <person name="De Haan G."/>
            <person name="DeGray S."/>
            <person name="DeMaso C."/>
            <person name="Dhargay N."/>
            <person name="Dooley K."/>
            <person name="Dooley E."/>
            <person name="Doricent M."/>
            <person name="Dorje P."/>
            <person name="Dorjee K."/>
            <person name="Dupes A."/>
            <person name="Elong R."/>
            <person name="Falk J."/>
            <person name="Farina A."/>
            <person name="Faro S."/>
            <person name="Ferguson D."/>
            <person name="Fisher S."/>
            <person name="Foley C.D."/>
            <person name="Franke A."/>
            <person name="Friedrich D."/>
            <person name="Gadbois L."/>
            <person name="Gearin G."/>
            <person name="Gearin C.R."/>
            <person name="Giannoukos G."/>
            <person name="Goode T."/>
            <person name="Graham J."/>
            <person name="Grandbois E."/>
            <person name="Grewal S."/>
            <person name="Gyaltsen K."/>
            <person name="Hafez N."/>
            <person name="Hagos B."/>
            <person name="Hall J."/>
            <person name="Henson C."/>
            <person name="Hollinger A."/>
            <person name="Honan T."/>
            <person name="Huard M.D."/>
            <person name="Hughes L."/>
            <person name="Hurhula B."/>
            <person name="Husby M.E."/>
            <person name="Kamat A."/>
            <person name="Kanga B."/>
            <person name="Kashin S."/>
            <person name="Khazanovich D."/>
            <person name="Kisner P."/>
            <person name="Lance K."/>
            <person name="Lara M."/>
            <person name="Lee W."/>
            <person name="Lennon N."/>
            <person name="Letendre F."/>
            <person name="LeVine R."/>
            <person name="Lipovsky A."/>
            <person name="Liu X."/>
            <person name="Liu J."/>
            <person name="Liu S."/>
            <person name="Lokyitsang T."/>
            <person name="Lokyitsang Y."/>
            <person name="Lubonja R."/>
            <person name="Lui A."/>
            <person name="MacDonald P."/>
            <person name="Magnisalis V."/>
            <person name="Maru K."/>
            <person name="Matthews C."/>
            <person name="McCusker W."/>
            <person name="McDonough S."/>
            <person name="Mehta T."/>
            <person name="Meldrim J."/>
            <person name="Meneus L."/>
            <person name="Mihai O."/>
            <person name="Mihalev A."/>
            <person name="Mihova T."/>
            <person name="Mittelman R."/>
            <person name="Mlenga V."/>
            <person name="Montmayeur A."/>
            <person name="Mulrain L."/>
            <person name="Navidi A."/>
            <person name="Naylor J."/>
            <person name="Negash T."/>
            <person name="Nguyen T."/>
            <person name="Nguyen N."/>
            <person name="Nicol R."/>
            <person name="Norbu C."/>
            <person name="Norbu N."/>
            <person name="Novod N."/>
            <person name="O'Neill B."/>
            <person name="Osman S."/>
            <person name="Markiewicz E."/>
            <person name="Oyono O.L."/>
            <person name="Patti C."/>
            <person name="Phunkhang P."/>
            <person name="Pierre F."/>
            <person name="Priest M."/>
            <person name="Raghuraman S."/>
            <person name="Rege F."/>
            <person name="Reyes R."/>
            <person name="Rise C."/>
            <person name="Rogov P."/>
            <person name="Ross K."/>
            <person name="Ryan E."/>
            <person name="Settipalli S."/>
            <person name="Shea T."/>
            <person name="Sherpa N."/>
            <person name="Shi L."/>
            <person name="Shih D."/>
            <person name="Sparrow T."/>
            <person name="Spaulding J."/>
            <person name="Stalker J."/>
            <person name="Stange-Thomann N."/>
            <person name="Stavropoulos S."/>
            <person name="Stone C."/>
            <person name="Strader C."/>
            <person name="Tesfaye S."/>
            <person name="Thomson T."/>
            <person name="Thoulutsang Y."/>
            <person name="Thoulutsang D."/>
            <person name="Topham K."/>
            <person name="Topping I."/>
            <person name="Tsamla T."/>
            <person name="Vassiliev H."/>
            <person name="Vo A."/>
            <person name="Wangchuk T."/>
            <person name="Wangdi T."/>
            <person name="Weiand M."/>
            <person name="Wilkinson J."/>
            <person name="Wilson A."/>
            <person name="Yadav S."/>
            <person name="Young G."/>
            <person name="Yu Q."/>
            <person name="Zembek L."/>
            <person name="Zhong D."/>
            <person name="Zimmer A."/>
            <person name="Zwirko Z."/>
            <person name="Jaffe D.B."/>
            <person name="Alvarez P."/>
            <person name="Brockman W."/>
            <person name="Butler J."/>
            <person name="Chin C."/>
            <person name="Gnerre S."/>
            <person name="MacCallum I."/>
            <person name="Graves J.A."/>
            <person name="Ponting C.P."/>
            <person name="Breen M."/>
            <person name="Samollow P.B."/>
            <person name="Lander E.S."/>
            <person name="Lindblad-Toh K."/>
        </authorList>
    </citation>
    <scope>NUCLEOTIDE SEQUENCE [LARGE SCALE GENOMIC DNA]</scope>
</reference>
<evidence type="ECO:0000259" key="9">
    <source>
        <dbReference type="Pfam" id="PF00517"/>
    </source>
</evidence>
<feature type="transmembrane region" description="Helical" evidence="8">
    <location>
        <begin position="437"/>
        <end position="461"/>
    </location>
</feature>
<evidence type="ECO:0000259" key="10">
    <source>
        <dbReference type="Pfam" id="PF13804"/>
    </source>
</evidence>
<accession>F6RST0</accession>
<evidence type="ECO:0000313" key="12">
    <source>
        <dbReference type="Proteomes" id="UP000002280"/>
    </source>
</evidence>
<feature type="domain" description="Retro-transcribing virus envelope glycoprotein" evidence="10">
    <location>
        <begin position="111"/>
        <end position="184"/>
    </location>
</feature>
<dbReference type="PANTHER" id="PTHR34313:SF2">
    <property type="entry name" value="ENDOGENOUS RETROVIRUS GROUP K MEMBER 21 ENV POLYPROTEIN-LIKE"/>
    <property type="match status" value="1"/>
</dbReference>
<proteinExistence type="predicted"/>
<dbReference type="InParanoid" id="F6RST0"/>
<organism evidence="11 12">
    <name type="scientific">Monodelphis domestica</name>
    <name type="common">Gray short-tailed opossum</name>
    <dbReference type="NCBI Taxonomy" id="13616"/>
    <lineage>
        <taxon>Eukaryota</taxon>
        <taxon>Metazoa</taxon>
        <taxon>Chordata</taxon>
        <taxon>Craniata</taxon>
        <taxon>Vertebrata</taxon>
        <taxon>Euteleostomi</taxon>
        <taxon>Mammalia</taxon>
        <taxon>Metatheria</taxon>
        <taxon>Didelphimorphia</taxon>
        <taxon>Didelphidae</taxon>
        <taxon>Monodelphis</taxon>
    </lineage>
</organism>
<evidence type="ECO:0000256" key="5">
    <source>
        <dbReference type="ARBA" id="ARBA00037718"/>
    </source>
</evidence>
<dbReference type="InterPro" id="IPR000328">
    <property type="entry name" value="GP41-like"/>
</dbReference>
<dbReference type="OMA" id="MIHICHA"/>
<evidence type="ECO:0000313" key="11">
    <source>
        <dbReference type="Ensembl" id="ENSMODP00000031733.2"/>
    </source>
</evidence>
<dbReference type="Pfam" id="PF00517">
    <property type="entry name" value="GP41"/>
    <property type="match status" value="1"/>
</dbReference>
<comment type="subunit">
    <text evidence="6">The surface (SU) and transmembrane (TM) proteins form a heterodimer. SU and TM are attached by noncovalent interactions or by a labile interchain disulfide bond.</text>
</comment>
<dbReference type="GO" id="GO:0005198">
    <property type="term" value="F:structural molecule activity"/>
    <property type="evidence" value="ECO:0007669"/>
    <property type="project" value="InterPro"/>
</dbReference>
<evidence type="ECO:0000256" key="7">
    <source>
        <dbReference type="SAM" id="MobiDB-lite"/>
    </source>
</evidence>
<evidence type="ECO:0000256" key="3">
    <source>
        <dbReference type="ARBA" id="ARBA00022475"/>
    </source>
</evidence>
<evidence type="ECO:0000256" key="6">
    <source>
        <dbReference type="ARBA" id="ARBA00038648"/>
    </source>
</evidence>
<dbReference type="PANTHER" id="PTHR34313">
    <property type="entry name" value="ENDOGENOUS RETROVIRUS GROUP K MEMBER 113 ENV POLYPROTEIN-RELATED"/>
    <property type="match status" value="1"/>
</dbReference>